<dbReference type="InterPro" id="IPR036249">
    <property type="entry name" value="Thioredoxin-like_sf"/>
</dbReference>
<dbReference type="GO" id="GO:0016209">
    <property type="term" value="F:antioxidant activity"/>
    <property type="evidence" value="ECO:0007669"/>
    <property type="project" value="InterPro"/>
</dbReference>
<keyword evidence="4" id="KW-0676">Redox-active center</keyword>
<comment type="caution">
    <text evidence="7">The sequence shown here is derived from an EMBL/GenBank/DDBJ whole genome shotgun (WGS) entry which is preliminary data.</text>
</comment>
<evidence type="ECO:0000256" key="3">
    <source>
        <dbReference type="ARBA" id="ARBA00023157"/>
    </source>
</evidence>
<dbReference type="InterPro" id="IPR000866">
    <property type="entry name" value="AhpC/TSA"/>
</dbReference>
<evidence type="ECO:0000313" key="8">
    <source>
        <dbReference type="Proteomes" id="UP000029614"/>
    </source>
</evidence>
<dbReference type="AlphaFoldDB" id="A0A096B0B8"/>
<evidence type="ECO:0000256" key="1">
    <source>
        <dbReference type="ARBA" id="ARBA00004196"/>
    </source>
</evidence>
<dbReference type="PROSITE" id="PS00194">
    <property type="entry name" value="THIOREDOXIN_1"/>
    <property type="match status" value="1"/>
</dbReference>
<dbReference type="CDD" id="cd02966">
    <property type="entry name" value="TlpA_like_family"/>
    <property type="match status" value="1"/>
</dbReference>
<evidence type="ECO:0000313" key="7">
    <source>
        <dbReference type="EMBL" id="KGF52545.1"/>
    </source>
</evidence>
<dbReference type="PANTHER" id="PTHR42852:SF6">
    <property type="entry name" value="THIOL:DISULFIDE INTERCHANGE PROTEIN DSBE"/>
    <property type="match status" value="1"/>
</dbReference>
<reference evidence="7 8" key="1">
    <citation type="submission" date="2014-07" db="EMBL/GenBank/DDBJ databases">
        <authorList>
            <person name="McCorrison J."/>
            <person name="Sanka R."/>
            <person name="Torralba M."/>
            <person name="Gillis M."/>
            <person name="Haft D.H."/>
            <person name="Methe B."/>
            <person name="Sutton G."/>
            <person name="Nelson K.E."/>
        </authorList>
    </citation>
    <scope>NUCLEOTIDE SEQUENCE [LARGE SCALE GENOMIC DNA]</scope>
    <source>
        <strain evidence="7 8">DNF00058</strain>
    </source>
</reference>
<keyword evidence="3" id="KW-1015">Disulfide bond</keyword>
<dbReference type="GO" id="GO:0016491">
    <property type="term" value="F:oxidoreductase activity"/>
    <property type="evidence" value="ECO:0007669"/>
    <property type="project" value="InterPro"/>
</dbReference>
<organism evidence="7 8">
    <name type="scientific">Prevotella amnii DNF00058</name>
    <dbReference type="NCBI Taxonomy" id="1401066"/>
    <lineage>
        <taxon>Bacteria</taxon>
        <taxon>Pseudomonadati</taxon>
        <taxon>Bacteroidota</taxon>
        <taxon>Bacteroidia</taxon>
        <taxon>Bacteroidales</taxon>
        <taxon>Prevotellaceae</taxon>
        <taxon>Prevotella</taxon>
    </lineage>
</organism>
<feature type="signal peptide" evidence="5">
    <location>
        <begin position="1"/>
        <end position="19"/>
    </location>
</feature>
<keyword evidence="8" id="KW-1185">Reference proteome</keyword>
<dbReference type="Proteomes" id="UP000029614">
    <property type="component" value="Unassembled WGS sequence"/>
</dbReference>
<dbReference type="SUPFAM" id="SSF52833">
    <property type="entry name" value="Thioredoxin-like"/>
    <property type="match status" value="1"/>
</dbReference>
<dbReference type="RefSeq" id="WP_036854527.1">
    <property type="nucleotide sequence ID" value="NZ_JRNU01000010.1"/>
</dbReference>
<proteinExistence type="predicted"/>
<dbReference type="InterPro" id="IPR017937">
    <property type="entry name" value="Thioredoxin_CS"/>
</dbReference>
<name>A0A096B0B8_9BACT</name>
<feature type="domain" description="Thioredoxin" evidence="6">
    <location>
        <begin position="138"/>
        <end position="278"/>
    </location>
</feature>
<protein>
    <submittedName>
        <fullName evidence="7">Thioredoxin</fullName>
    </submittedName>
</protein>
<dbReference type="Gene3D" id="3.40.30.10">
    <property type="entry name" value="Glutaredoxin"/>
    <property type="match status" value="1"/>
</dbReference>
<dbReference type="OrthoDB" id="9794348at2"/>
<keyword evidence="5" id="KW-0732">Signal</keyword>
<dbReference type="Pfam" id="PF00578">
    <property type="entry name" value="AhpC-TSA"/>
    <property type="match status" value="1"/>
</dbReference>
<comment type="subcellular location">
    <subcellularLocation>
        <location evidence="1">Cell envelope</location>
    </subcellularLocation>
</comment>
<keyword evidence="2" id="KW-0201">Cytochrome c-type biogenesis</keyword>
<dbReference type="EMBL" id="JRNU01000010">
    <property type="protein sequence ID" value="KGF52545.1"/>
    <property type="molecule type" value="Genomic_DNA"/>
</dbReference>
<gene>
    <name evidence="7" type="ORF">HMPREF9302_02945</name>
</gene>
<feature type="chain" id="PRO_5001925302" evidence="5">
    <location>
        <begin position="20"/>
        <end position="278"/>
    </location>
</feature>
<dbReference type="PROSITE" id="PS51352">
    <property type="entry name" value="THIOREDOXIN_2"/>
    <property type="match status" value="1"/>
</dbReference>
<sequence>MKKFLIMATLAVCTFALHAQDTKPYEEKMNSIEAQYKVLLNEYQAIKKRSKTSITTEDANKIEEIKAKAERLDSLQKATTLEIVRKFKNTTFPAKYVSDLVYSFDFDEMKEVCDPSSGYYNDKSMELVKKRWESLQLRQPGIKFHELKMADLNGKAVALSDYAGKGKYVLVDFWASWCAPCRMEMPNVVKAYKQFHPKGFEIVGVSFDQKKESWAAAVKSLGMTWPQMSDLKGWQCAAAKTYGITTIPSNILIDPQGKIVKIDLMGEELQKVLSEIYK</sequence>
<dbReference type="GO" id="GO:0030313">
    <property type="term" value="C:cell envelope"/>
    <property type="evidence" value="ECO:0007669"/>
    <property type="project" value="UniProtKB-SubCell"/>
</dbReference>
<accession>A0A096B0B8</accession>
<evidence type="ECO:0000256" key="5">
    <source>
        <dbReference type="SAM" id="SignalP"/>
    </source>
</evidence>
<dbReference type="InterPro" id="IPR013766">
    <property type="entry name" value="Thioredoxin_domain"/>
</dbReference>
<evidence type="ECO:0000256" key="4">
    <source>
        <dbReference type="ARBA" id="ARBA00023284"/>
    </source>
</evidence>
<evidence type="ECO:0000256" key="2">
    <source>
        <dbReference type="ARBA" id="ARBA00022748"/>
    </source>
</evidence>
<dbReference type="InterPro" id="IPR050553">
    <property type="entry name" value="Thioredoxin_ResA/DsbE_sf"/>
</dbReference>
<evidence type="ECO:0000259" key="6">
    <source>
        <dbReference type="PROSITE" id="PS51352"/>
    </source>
</evidence>
<dbReference type="GO" id="GO:0017004">
    <property type="term" value="P:cytochrome complex assembly"/>
    <property type="evidence" value="ECO:0007669"/>
    <property type="project" value="UniProtKB-KW"/>
</dbReference>
<dbReference type="PANTHER" id="PTHR42852">
    <property type="entry name" value="THIOL:DISULFIDE INTERCHANGE PROTEIN DSBE"/>
    <property type="match status" value="1"/>
</dbReference>